<organism evidence="1 2">
    <name type="scientific">Halogranum amylolyticum</name>
    <dbReference type="NCBI Taxonomy" id="660520"/>
    <lineage>
        <taxon>Archaea</taxon>
        <taxon>Methanobacteriati</taxon>
        <taxon>Methanobacteriota</taxon>
        <taxon>Stenosarchaea group</taxon>
        <taxon>Halobacteria</taxon>
        <taxon>Halobacteriales</taxon>
        <taxon>Haloferacaceae</taxon>
    </lineage>
</organism>
<accession>A0A1H8WGF5</accession>
<protein>
    <submittedName>
        <fullName evidence="1">Uncharacterized protein</fullName>
    </submittedName>
</protein>
<dbReference type="EMBL" id="FODV01000029">
    <property type="protein sequence ID" value="SEP26732.1"/>
    <property type="molecule type" value="Genomic_DNA"/>
</dbReference>
<gene>
    <name evidence="1" type="ORF">SAMN04487948_12932</name>
</gene>
<dbReference type="AlphaFoldDB" id="A0A1H8WGF5"/>
<keyword evidence="2" id="KW-1185">Reference proteome</keyword>
<reference evidence="2" key="1">
    <citation type="submission" date="2016-10" db="EMBL/GenBank/DDBJ databases">
        <authorList>
            <person name="Varghese N."/>
            <person name="Submissions S."/>
        </authorList>
    </citation>
    <scope>NUCLEOTIDE SEQUENCE [LARGE SCALE GENOMIC DNA]</scope>
    <source>
        <strain evidence="2">CGMCC 1.10121</strain>
    </source>
</reference>
<sequence>MDKDDIEKWSKRYDDDYEHRLQTIENDLHSALHDQGYLTQDGVVDAIRWKLDAQIGRRNGNIKKVRQLPEAFVEKVTEAALLVEDPKVQVSTLDSIPGVGAATASVILTFYDPKKYAVGDRYLMDELLDKDRTMGISDYPKILQALLDRNPGGYDLRTVEKAYWKRYTVENDVGNW</sequence>
<proteinExistence type="predicted"/>
<evidence type="ECO:0000313" key="2">
    <source>
        <dbReference type="Proteomes" id="UP000199126"/>
    </source>
</evidence>
<name>A0A1H8WGF5_9EURY</name>
<evidence type="ECO:0000313" key="1">
    <source>
        <dbReference type="EMBL" id="SEP26732.1"/>
    </source>
</evidence>
<dbReference type="RefSeq" id="WP_089827843.1">
    <property type="nucleotide sequence ID" value="NZ_FODV01000029.1"/>
</dbReference>
<dbReference type="Proteomes" id="UP000199126">
    <property type="component" value="Unassembled WGS sequence"/>
</dbReference>
<dbReference type="OrthoDB" id="275650at2157"/>